<sequence>MDIENIINYILSHPKDYPGKHLSPQPRSDSSFKPLEPNSQMQLIWKATIEYIHENLRQGKGVNIPGFGAFTFDIETELPRIASINPMNGEISHQRLDRKHVHKNRPVFIPDPSLEYLLQRYHRKGQVEKPASQRSVYQKGFQMIFCNPVPIAQACYLDKNVIRDAHKAIFNCIKELTKLGRILHIPFNFSVIVINNMSLQVQFTKEFSTTVNNAGYEMRMRKSDDPCRTFWKTTSEDKWRSSVLSKLWGTPDSQSVQKMNEKTLALKILSLDLASTVKPRY</sequence>
<dbReference type="Proteomes" id="UP000187209">
    <property type="component" value="Unassembled WGS sequence"/>
</dbReference>
<dbReference type="InterPro" id="IPR040673">
    <property type="entry name" value="CCDC81_HU_dom_2"/>
</dbReference>
<evidence type="ECO:0000259" key="1">
    <source>
        <dbReference type="Pfam" id="PF14908"/>
    </source>
</evidence>
<dbReference type="AlphaFoldDB" id="A0A1R2C2K5"/>
<protein>
    <recommendedName>
        <fullName evidence="5">CCDC81 HU domain-containing protein</fullName>
    </recommendedName>
</protein>
<accession>A0A1R2C2K5</accession>
<feature type="domain" description="CCDC81 HU" evidence="2">
    <location>
        <begin position="144"/>
        <end position="213"/>
    </location>
</feature>
<comment type="caution">
    <text evidence="3">The sequence shown here is derived from an EMBL/GenBank/DDBJ whole genome shotgun (WGS) entry which is preliminary data.</text>
</comment>
<dbReference type="InterPro" id="IPR010992">
    <property type="entry name" value="IHF-like_DNA-bd_dom_sf"/>
</dbReference>
<dbReference type="Pfam" id="PF14908">
    <property type="entry name" value="HU-CCDC81_euk_1"/>
    <property type="match status" value="1"/>
</dbReference>
<evidence type="ECO:0000259" key="2">
    <source>
        <dbReference type="Pfam" id="PF18289"/>
    </source>
</evidence>
<proteinExistence type="predicted"/>
<evidence type="ECO:0000313" key="4">
    <source>
        <dbReference type="Proteomes" id="UP000187209"/>
    </source>
</evidence>
<evidence type="ECO:0000313" key="3">
    <source>
        <dbReference type="EMBL" id="OMJ83211.1"/>
    </source>
</evidence>
<gene>
    <name evidence="3" type="ORF">SteCoe_15928</name>
</gene>
<feature type="domain" description="CCDC81 HU" evidence="1">
    <location>
        <begin position="18"/>
        <end position="121"/>
    </location>
</feature>
<organism evidence="3 4">
    <name type="scientific">Stentor coeruleus</name>
    <dbReference type="NCBI Taxonomy" id="5963"/>
    <lineage>
        <taxon>Eukaryota</taxon>
        <taxon>Sar</taxon>
        <taxon>Alveolata</taxon>
        <taxon>Ciliophora</taxon>
        <taxon>Postciliodesmatophora</taxon>
        <taxon>Heterotrichea</taxon>
        <taxon>Heterotrichida</taxon>
        <taxon>Stentoridae</taxon>
        <taxon>Stentor</taxon>
    </lineage>
</organism>
<dbReference type="GO" id="GO:0003677">
    <property type="term" value="F:DNA binding"/>
    <property type="evidence" value="ECO:0007669"/>
    <property type="project" value="InterPro"/>
</dbReference>
<dbReference type="InterPro" id="IPR028034">
    <property type="entry name" value="HU-CCDC81"/>
</dbReference>
<dbReference type="Pfam" id="PF18289">
    <property type="entry name" value="HU-CCDC81_euk_2"/>
    <property type="match status" value="1"/>
</dbReference>
<dbReference type="OrthoDB" id="414368at2759"/>
<dbReference type="EMBL" id="MPUH01000312">
    <property type="protein sequence ID" value="OMJ83211.1"/>
    <property type="molecule type" value="Genomic_DNA"/>
</dbReference>
<reference evidence="3 4" key="1">
    <citation type="submission" date="2016-11" db="EMBL/GenBank/DDBJ databases">
        <title>The macronuclear genome of Stentor coeruleus: a giant cell with tiny introns.</title>
        <authorList>
            <person name="Slabodnick M."/>
            <person name="Ruby J.G."/>
            <person name="Reiff S.B."/>
            <person name="Swart E.C."/>
            <person name="Gosai S."/>
            <person name="Prabakaran S."/>
            <person name="Witkowska E."/>
            <person name="Larue G.E."/>
            <person name="Fisher S."/>
            <person name="Freeman R.M."/>
            <person name="Gunawardena J."/>
            <person name="Chu W."/>
            <person name="Stover N.A."/>
            <person name="Gregory B.D."/>
            <person name="Nowacki M."/>
            <person name="Derisi J."/>
            <person name="Roy S.W."/>
            <person name="Marshall W.F."/>
            <person name="Sood P."/>
        </authorList>
    </citation>
    <scope>NUCLEOTIDE SEQUENCE [LARGE SCALE GENOMIC DNA]</scope>
    <source>
        <strain evidence="3">WM001</strain>
    </source>
</reference>
<keyword evidence="4" id="KW-1185">Reference proteome</keyword>
<dbReference type="SUPFAM" id="SSF47729">
    <property type="entry name" value="IHF-like DNA-binding proteins"/>
    <property type="match status" value="1"/>
</dbReference>
<name>A0A1R2C2K5_9CILI</name>
<evidence type="ECO:0008006" key="5">
    <source>
        <dbReference type="Google" id="ProtNLM"/>
    </source>
</evidence>